<dbReference type="AlphaFoldDB" id="A0A5J4UBP4"/>
<gene>
    <name evidence="1" type="ORF">EZS28_036513</name>
</gene>
<evidence type="ECO:0000313" key="2">
    <source>
        <dbReference type="Proteomes" id="UP000324800"/>
    </source>
</evidence>
<proteinExistence type="predicted"/>
<feature type="non-terminal residue" evidence="1">
    <location>
        <position position="298"/>
    </location>
</feature>
<evidence type="ECO:0000313" key="1">
    <source>
        <dbReference type="EMBL" id="KAA6367959.1"/>
    </source>
</evidence>
<name>A0A5J4UBP4_9EUKA</name>
<accession>A0A5J4UBP4</accession>
<dbReference type="EMBL" id="SNRW01017806">
    <property type="protein sequence ID" value="KAA6367959.1"/>
    <property type="molecule type" value="Genomic_DNA"/>
</dbReference>
<dbReference type="Proteomes" id="UP000324800">
    <property type="component" value="Unassembled WGS sequence"/>
</dbReference>
<organism evidence="1 2">
    <name type="scientific">Streblomastix strix</name>
    <dbReference type="NCBI Taxonomy" id="222440"/>
    <lineage>
        <taxon>Eukaryota</taxon>
        <taxon>Metamonada</taxon>
        <taxon>Preaxostyla</taxon>
        <taxon>Oxymonadida</taxon>
        <taxon>Streblomastigidae</taxon>
        <taxon>Streblomastix</taxon>
    </lineage>
</organism>
<protein>
    <submittedName>
        <fullName evidence="1">Uncharacterized protein</fullName>
    </submittedName>
</protein>
<comment type="caution">
    <text evidence="1">The sequence shown here is derived from an EMBL/GenBank/DDBJ whole genome shotgun (WGS) entry which is preliminary data.</text>
</comment>
<sequence length="298" mass="32690">MLPTVPIIPPIPGCNVLTGPANAPNTLLNVDATQPAVFLIPFNILEPKFFNPKKNPIVVIALFTSLNEVLKAQSIYPQSFAISRQQFFDQHVTQLTSDGQRYARAPLGARGGGRLALQINQADQTAVAGAATALQRVNFTGNADYVFNYTRSMETGATADTQQPYIDTEHIKFWLGYSTACGPFQQFAICKDNTKLWDTSIYAREQAVISANSLSDLCTNNSVNVSPLESIVAVKKHCGIFIDIPVAAFSATAGRFNYLIPYPITFSGVLDLNQLNPIFNSFPVLTRNYASLYLQLWT</sequence>
<reference evidence="1 2" key="1">
    <citation type="submission" date="2019-03" db="EMBL/GenBank/DDBJ databases">
        <title>Single cell metagenomics reveals metabolic interactions within the superorganism composed of flagellate Streblomastix strix and complex community of Bacteroidetes bacteria on its surface.</title>
        <authorList>
            <person name="Treitli S.C."/>
            <person name="Kolisko M."/>
            <person name="Husnik F."/>
            <person name="Keeling P."/>
            <person name="Hampl V."/>
        </authorList>
    </citation>
    <scope>NUCLEOTIDE SEQUENCE [LARGE SCALE GENOMIC DNA]</scope>
    <source>
        <strain evidence="1">ST1C</strain>
    </source>
</reference>